<reference evidence="2" key="1">
    <citation type="submission" date="2021-11" db="EMBL/GenBank/DDBJ databases">
        <title>The first genome sequence of unculturable Mycoplasma faucium obtained by de novo assembly of metagenomic reads.</title>
        <authorList>
            <person name="Sabat A.J."/>
            <person name="Bathoorn E."/>
            <person name="Akkerboom V."/>
            <person name="Friedrich A.W."/>
        </authorList>
    </citation>
    <scope>NUCLEOTIDE SEQUENCE [LARGE SCALE GENOMIC DNA]</scope>
    <source>
        <strain evidence="2">UMCG-MFM1</strain>
    </source>
</reference>
<proteinExistence type="predicted"/>
<feature type="transmembrane region" description="Helical" evidence="1">
    <location>
        <begin position="65"/>
        <end position="98"/>
    </location>
</feature>
<organism evidence="2 3">
    <name type="scientific">Metamycoplasma faucium</name>
    <dbReference type="NCBI Taxonomy" id="56142"/>
    <lineage>
        <taxon>Bacteria</taxon>
        <taxon>Bacillati</taxon>
        <taxon>Mycoplasmatota</taxon>
        <taxon>Mycoplasmoidales</taxon>
        <taxon>Metamycoplasmataceae</taxon>
        <taxon>Metamycoplasma</taxon>
    </lineage>
</organism>
<keyword evidence="1" id="KW-1133">Transmembrane helix</keyword>
<feature type="transmembrane region" description="Helical" evidence="1">
    <location>
        <begin position="27"/>
        <end position="53"/>
    </location>
</feature>
<feature type="transmembrane region" description="Helical" evidence="1">
    <location>
        <begin position="110"/>
        <end position="134"/>
    </location>
</feature>
<evidence type="ECO:0000313" key="3">
    <source>
        <dbReference type="Proteomes" id="UP001622612"/>
    </source>
</evidence>
<protein>
    <submittedName>
        <fullName evidence="2">Uncharacterized protein</fullName>
    </submittedName>
</protein>
<name>A0ABZ2TKZ5_9BACT</name>
<evidence type="ECO:0000256" key="1">
    <source>
        <dbReference type="SAM" id="Phobius"/>
    </source>
</evidence>
<evidence type="ECO:0000313" key="2">
    <source>
        <dbReference type="EMBL" id="WYM97116.1"/>
    </source>
</evidence>
<dbReference type="RefSeq" id="WP_405311381.1">
    <property type="nucleotide sequence ID" value="NZ_CP088155.1"/>
</dbReference>
<keyword evidence="1" id="KW-0812">Transmembrane</keyword>
<accession>A0ABZ2TKZ5</accession>
<dbReference type="EMBL" id="CP088155">
    <property type="protein sequence ID" value="WYM97116.1"/>
    <property type="molecule type" value="Genomic_DNA"/>
</dbReference>
<sequence length="146" mass="16668">MENNNQINTLNVYDNNQKIYKNAKRSFFVMLGQIIAISSFIFIFLVSFLAIVYTAIRGSYNSDIYALLVSGWFILLYVVFLLTFLTLGILTIVFNILLYISGNNDQENSTLFLLVLIGTFVLQLMAFVCAIILMNKYKKMVASQTK</sequence>
<dbReference type="Proteomes" id="UP001622612">
    <property type="component" value="Chromosome"/>
</dbReference>
<keyword evidence="1" id="KW-0472">Membrane</keyword>
<keyword evidence="3" id="KW-1185">Reference proteome</keyword>
<gene>
    <name evidence="2" type="ORF">LQ356_02850</name>
</gene>